<dbReference type="AlphaFoldDB" id="A0ABD3VE10"/>
<evidence type="ECO:0000313" key="1">
    <source>
        <dbReference type="EMBL" id="KAL3859276.1"/>
    </source>
</evidence>
<evidence type="ECO:0000313" key="2">
    <source>
        <dbReference type="Proteomes" id="UP001634394"/>
    </source>
</evidence>
<protein>
    <submittedName>
        <fullName evidence="1">Uncharacterized protein</fullName>
    </submittedName>
</protein>
<sequence>MCNFNLKELIEKTDSEIQIQTVVLGEQCIEKHRSISRKDGNGLSSRRHTLDCPRSLDQKWINTEEYIVNISSDKNSFNRRSLPDDGKICPGCSNSATFERHQDSSLELIGEAIKPFYHMWSRSQEVKVIGRGKLAPPRALTRQGIYRECGCFTRHFLQSNTAHDGRCQT</sequence>
<dbReference type="Proteomes" id="UP001634394">
    <property type="component" value="Unassembled WGS sequence"/>
</dbReference>
<gene>
    <name evidence="1" type="ORF">ACJMK2_009502</name>
</gene>
<keyword evidence="2" id="KW-1185">Reference proteome</keyword>
<name>A0ABD3VE10_SINWO</name>
<organism evidence="1 2">
    <name type="scientific">Sinanodonta woodiana</name>
    <name type="common">Chinese pond mussel</name>
    <name type="synonym">Anodonta woodiana</name>
    <dbReference type="NCBI Taxonomy" id="1069815"/>
    <lineage>
        <taxon>Eukaryota</taxon>
        <taxon>Metazoa</taxon>
        <taxon>Spiralia</taxon>
        <taxon>Lophotrochozoa</taxon>
        <taxon>Mollusca</taxon>
        <taxon>Bivalvia</taxon>
        <taxon>Autobranchia</taxon>
        <taxon>Heteroconchia</taxon>
        <taxon>Palaeoheterodonta</taxon>
        <taxon>Unionida</taxon>
        <taxon>Unionoidea</taxon>
        <taxon>Unionidae</taxon>
        <taxon>Unioninae</taxon>
        <taxon>Sinanodonta</taxon>
    </lineage>
</organism>
<dbReference type="EMBL" id="JBJQND010000012">
    <property type="protein sequence ID" value="KAL3859276.1"/>
    <property type="molecule type" value="Genomic_DNA"/>
</dbReference>
<proteinExistence type="predicted"/>
<comment type="caution">
    <text evidence="1">The sequence shown here is derived from an EMBL/GenBank/DDBJ whole genome shotgun (WGS) entry which is preliminary data.</text>
</comment>
<accession>A0ABD3VE10</accession>
<reference evidence="1 2" key="1">
    <citation type="submission" date="2024-11" db="EMBL/GenBank/DDBJ databases">
        <title>Chromosome-level genome assembly of the freshwater bivalve Anodonta woodiana.</title>
        <authorList>
            <person name="Chen X."/>
        </authorList>
    </citation>
    <scope>NUCLEOTIDE SEQUENCE [LARGE SCALE GENOMIC DNA]</scope>
    <source>
        <strain evidence="1">MN2024</strain>
        <tissue evidence="1">Gills</tissue>
    </source>
</reference>